<feature type="compositionally biased region" description="Polar residues" evidence="1">
    <location>
        <begin position="70"/>
        <end position="97"/>
    </location>
</feature>
<dbReference type="PANTHER" id="PTHR46282:SF2">
    <property type="entry name" value="LEUCINE-RICH MELANOCYTE DIFFERENTIATION-ASSOCIATED PROTEIN"/>
    <property type="match status" value="1"/>
</dbReference>
<organism evidence="2 3">
    <name type="scientific">Geodia barretti</name>
    <name type="common">Barrett's horny sponge</name>
    <dbReference type="NCBI Taxonomy" id="519541"/>
    <lineage>
        <taxon>Eukaryota</taxon>
        <taxon>Metazoa</taxon>
        <taxon>Porifera</taxon>
        <taxon>Demospongiae</taxon>
        <taxon>Heteroscleromorpha</taxon>
        <taxon>Tetractinellida</taxon>
        <taxon>Astrophorina</taxon>
        <taxon>Geodiidae</taxon>
        <taxon>Geodia</taxon>
    </lineage>
</organism>
<dbReference type="InterPro" id="IPR043313">
    <property type="entry name" value="LRMDA"/>
</dbReference>
<dbReference type="Proteomes" id="UP001174909">
    <property type="component" value="Unassembled WGS sequence"/>
</dbReference>
<dbReference type="EMBL" id="CASHTH010001914">
    <property type="protein sequence ID" value="CAI8021782.1"/>
    <property type="molecule type" value="Genomic_DNA"/>
</dbReference>
<evidence type="ECO:0000313" key="2">
    <source>
        <dbReference type="EMBL" id="CAI8021782.1"/>
    </source>
</evidence>
<name>A0AA35S455_GEOBA</name>
<protein>
    <submittedName>
        <fullName evidence="2">Leucine-rich melanocyte differentiation-associated protein</fullName>
    </submittedName>
</protein>
<evidence type="ECO:0000256" key="1">
    <source>
        <dbReference type="SAM" id="MobiDB-lite"/>
    </source>
</evidence>
<comment type="caution">
    <text evidence="2">The sequence shown here is derived from an EMBL/GenBank/DDBJ whole genome shotgun (WGS) entry which is preliminary data.</text>
</comment>
<accession>A0AA35S455</accession>
<evidence type="ECO:0000313" key="3">
    <source>
        <dbReference type="Proteomes" id="UP001174909"/>
    </source>
</evidence>
<reference evidence="2" key="1">
    <citation type="submission" date="2023-03" db="EMBL/GenBank/DDBJ databases">
        <authorList>
            <person name="Steffen K."/>
            <person name="Cardenas P."/>
        </authorList>
    </citation>
    <scope>NUCLEOTIDE SEQUENCE</scope>
</reference>
<keyword evidence="3" id="KW-1185">Reference proteome</keyword>
<sequence>MRESIHALRCDFLCLQDTQSERTRLRYFVIHKLPGLTFLDSRAVSGGERKEAKRVGAFMRVVRPPDETFSEASKVSKETSSGQEYTPLPASTDTSGNHRGVFGQCKYVYYGKHSEGNRFIRNNQL</sequence>
<dbReference type="PANTHER" id="PTHR46282">
    <property type="entry name" value="LEUCINE-RICH MELANOCYTE DIFFERENTIATION-ASSOCIATED PROTEIN"/>
    <property type="match status" value="1"/>
</dbReference>
<gene>
    <name evidence="2" type="ORF">GBAR_LOCUS12862</name>
</gene>
<proteinExistence type="predicted"/>
<dbReference type="AlphaFoldDB" id="A0AA35S455"/>
<feature type="region of interest" description="Disordered" evidence="1">
    <location>
        <begin position="68"/>
        <end position="99"/>
    </location>
</feature>